<protein>
    <submittedName>
        <fullName evidence="2">Uncharacterized protein</fullName>
    </submittedName>
</protein>
<dbReference type="STRING" id="263475.AMD00_01625"/>
<dbReference type="AlphaFoldDB" id="A0A0M0LJK5"/>
<evidence type="ECO:0000313" key="3">
    <source>
        <dbReference type="Proteomes" id="UP000036867"/>
    </source>
</evidence>
<dbReference type="GeneID" id="301134821"/>
<keyword evidence="1" id="KW-0812">Transmembrane</keyword>
<comment type="caution">
    <text evidence="2">The sequence shown here is derived from an EMBL/GenBank/DDBJ whole genome shotgun (WGS) entry which is preliminary data.</text>
</comment>
<dbReference type="EMBL" id="LILB01000001">
    <property type="protein sequence ID" value="KOO51229.1"/>
    <property type="molecule type" value="Genomic_DNA"/>
</dbReference>
<dbReference type="OrthoDB" id="2453260at2"/>
<organism evidence="2 3">
    <name type="scientific">Viridibacillus arvi</name>
    <dbReference type="NCBI Taxonomy" id="263475"/>
    <lineage>
        <taxon>Bacteria</taxon>
        <taxon>Bacillati</taxon>
        <taxon>Bacillota</taxon>
        <taxon>Bacilli</taxon>
        <taxon>Bacillales</taxon>
        <taxon>Caryophanaceae</taxon>
        <taxon>Viridibacillus</taxon>
    </lineage>
</organism>
<evidence type="ECO:0000256" key="1">
    <source>
        <dbReference type="SAM" id="Phobius"/>
    </source>
</evidence>
<name>A0A0M0LJK5_9BACL</name>
<feature type="transmembrane region" description="Helical" evidence="1">
    <location>
        <begin position="7"/>
        <end position="23"/>
    </location>
</feature>
<dbReference type="RefSeq" id="WP_053415357.1">
    <property type="nucleotide sequence ID" value="NZ_LILB01000001.1"/>
</dbReference>
<evidence type="ECO:0000313" key="2">
    <source>
        <dbReference type="EMBL" id="KOO51229.1"/>
    </source>
</evidence>
<keyword evidence="1" id="KW-1133">Transmembrane helix</keyword>
<keyword evidence="3" id="KW-1185">Reference proteome</keyword>
<sequence>MFYVKFILLFLFFILADFILGLFNAPTWIVMTINAIAGIAVIYDHIHTVKFSKNAKKIVRTMKYQKKNPFFAYVLAVKEGTLEDELREIERVMAKYKQPDLRNSLEFTKNYRLNDYDKAIQFAKKIEKEPLKNFYLAIADVLQKDYVKARSYTFAQKWMKHAIEAEIALQLKNIENYKKHMKLVIEESKGMQLILNQATFEKELLNFKRDENK</sequence>
<keyword evidence="1" id="KW-0472">Membrane</keyword>
<dbReference type="Proteomes" id="UP000036867">
    <property type="component" value="Unassembled WGS sequence"/>
</dbReference>
<gene>
    <name evidence="2" type="ORF">AMD00_01625</name>
</gene>
<reference evidence="3" key="1">
    <citation type="submission" date="2015-08" db="EMBL/GenBank/DDBJ databases">
        <title>Fjat-10028 dsm 16317.</title>
        <authorList>
            <person name="Liu B."/>
            <person name="Wang J."/>
            <person name="Zhu Y."/>
            <person name="Liu G."/>
            <person name="Chen Q."/>
            <person name="Chen Z."/>
            <person name="Lan J."/>
            <person name="Che J."/>
            <person name="Ge C."/>
            <person name="Shi H."/>
            <person name="Pan Z."/>
            <person name="Liu X."/>
        </authorList>
    </citation>
    <scope>NUCLEOTIDE SEQUENCE [LARGE SCALE GENOMIC DNA]</scope>
    <source>
        <strain evidence="3">DSM 16317</strain>
    </source>
</reference>
<proteinExistence type="predicted"/>
<accession>A0A0M0LJK5</accession>